<dbReference type="RefSeq" id="WP_135281206.1">
    <property type="nucleotide sequence ID" value="NZ_SRIO01000004.1"/>
</dbReference>
<proteinExistence type="predicted"/>
<comment type="caution">
    <text evidence="3">The sequence shown here is derived from an EMBL/GenBank/DDBJ whole genome shotgun (WGS) entry which is preliminary data.</text>
</comment>
<accession>A0A4Z0FA68</accession>
<dbReference type="InterPro" id="IPR025746">
    <property type="entry name" value="PilX_N_dom"/>
</dbReference>
<name>A0A4Z0FA68_9GAMM</name>
<evidence type="ECO:0000313" key="4">
    <source>
        <dbReference type="Proteomes" id="UP000297890"/>
    </source>
</evidence>
<dbReference type="Pfam" id="PF14341">
    <property type="entry name" value="PilX_N"/>
    <property type="match status" value="1"/>
</dbReference>
<dbReference type="Proteomes" id="UP000297890">
    <property type="component" value="Unassembled WGS sequence"/>
</dbReference>
<evidence type="ECO:0000313" key="3">
    <source>
        <dbReference type="EMBL" id="TFZ83326.1"/>
    </source>
</evidence>
<gene>
    <name evidence="3" type="ORF">E4680_04560</name>
</gene>
<keyword evidence="4" id="KW-1185">Reference proteome</keyword>
<keyword evidence="1" id="KW-1133">Transmembrane helix</keyword>
<evidence type="ECO:0000256" key="1">
    <source>
        <dbReference type="SAM" id="Phobius"/>
    </source>
</evidence>
<protein>
    <recommendedName>
        <fullName evidence="2">Type 4 fimbrial biogenesis protein PilX N-terminal domain-containing protein</fullName>
    </recommendedName>
</protein>
<sequence length="159" mass="15959">MTTTSTSSIPHGQRGMVLVVALIMLAVITLLATMTLGTATTEQRIAATAQFQTMSFQGAESAIEGAMSDVGHLSAALASTTPVSRTQALGTIPVTASASTTYLGDASNIAGYSLGAQSQFAAYHFLIQGTGTTGSSGVNLSAVTAQGVFRIAPAAASNN</sequence>
<reference evidence="3 4" key="1">
    <citation type="journal article" date="2019" name="ISME J.">
        <title>Candidatus Macondimonas diazotrophica, a novel gammaproteobacterial genus dominating crude-oil-contaminated coastal sediments.</title>
        <authorList>
            <person name="Karthikeyan S."/>
            <person name="Konstantinidis K."/>
        </authorList>
    </citation>
    <scope>NUCLEOTIDE SEQUENCE [LARGE SCALE GENOMIC DNA]</scope>
    <source>
        <strain evidence="3 4">KTK01</strain>
    </source>
</reference>
<feature type="domain" description="Type 4 fimbrial biogenesis protein PilX N-terminal" evidence="2">
    <location>
        <begin position="14"/>
        <end position="64"/>
    </location>
</feature>
<organism evidence="3 4">
    <name type="scientific">Candidatus Macondimonas diazotrophica</name>
    <dbReference type="NCBI Taxonomy" id="2305248"/>
    <lineage>
        <taxon>Bacteria</taxon>
        <taxon>Pseudomonadati</taxon>
        <taxon>Pseudomonadota</taxon>
        <taxon>Gammaproteobacteria</taxon>
        <taxon>Chromatiales</taxon>
        <taxon>Ectothiorhodospiraceae</taxon>
        <taxon>Candidatus Macondimonas</taxon>
    </lineage>
</organism>
<keyword evidence="1" id="KW-0472">Membrane</keyword>
<evidence type="ECO:0000259" key="2">
    <source>
        <dbReference type="Pfam" id="PF14341"/>
    </source>
</evidence>
<dbReference type="AlphaFoldDB" id="A0A4Z0FA68"/>
<dbReference type="EMBL" id="SRIO01000004">
    <property type="protein sequence ID" value="TFZ83326.1"/>
    <property type="molecule type" value="Genomic_DNA"/>
</dbReference>
<feature type="transmembrane region" description="Helical" evidence="1">
    <location>
        <begin position="15"/>
        <end position="36"/>
    </location>
</feature>
<keyword evidence="1" id="KW-0812">Transmembrane</keyword>